<dbReference type="EC" id="2.7.9.3" evidence="3"/>
<dbReference type="GeneID" id="89228052"/>
<dbReference type="SUPFAM" id="SSF56042">
    <property type="entry name" value="PurM C-terminal domain-like"/>
    <property type="match status" value="1"/>
</dbReference>
<evidence type="ECO:0000259" key="1">
    <source>
        <dbReference type="Pfam" id="PF00586"/>
    </source>
</evidence>
<dbReference type="InterPro" id="IPR036676">
    <property type="entry name" value="PurM-like_C_sf"/>
</dbReference>
<dbReference type="InterPro" id="IPR009186">
    <property type="entry name" value="Ni_metllenz_mat"/>
</dbReference>
<dbReference type="PIRSF" id="PIRSF006346">
    <property type="entry name" value="Ni_metllenz_mat"/>
    <property type="match status" value="1"/>
</dbReference>
<protein>
    <submittedName>
        <fullName evidence="3">Selenide, water dikinase</fullName>
        <ecNumber evidence="3">2.7.9.3</ecNumber>
    </submittedName>
</protein>
<dbReference type="Proteomes" id="UP001304970">
    <property type="component" value="Chromosome"/>
</dbReference>
<accession>A0AA96V5F8</accession>
<dbReference type="PANTHER" id="PTHR30270:SF2">
    <property type="entry name" value="HYDROGENASE EXPRESSION_FORMATION PROTEIN"/>
    <property type="match status" value="1"/>
</dbReference>
<reference evidence="3 4" key="1">
    <citation type="submission" date="2023-07" db="EMBL/GenBank/DDBJ databases">
        <title>Closed genome sequence of Methanosarcinaceae archaeon Am2.</title>
        <authorList>
            <person name="Poehlein A."/>
            <person name="Protasov E."/>
            <person name="Platt K."/>
            <person name="Reeh H."/>
            <person name="Daniel R."/>
            <person name="Brune A."/>
        </authorList>
    </citation>
    <scope>NUCLEOTIDE SEQUENCE [LARGE SCALE GENOMIC DNA]</scope>
    <source>
        <strain evidence="3 4">Am2</strain>
    </source>
</reference>
<dbReference type="PANTHER" id="PTHR30270">
    <property type="entry name" value="THIAMINE-MONOPHOSPHATE KINASE"/>
    <property type="match status" value="1"/>
</dbReference>
<dbReference type="InterPro" id="IPR036921">
    <property type="entry name" value="PurM-like_N_sf"/>
</dbReference>
<evidence type="ECO:0000313" key="3">
    <source>
        <dbReference type="EMBL" id="WNY26864.1"/>
    </source>
</evidence>
<gene>
    <name evidence="3" type="primary">selD</name>
    <name evidence="3" type="ORF">MsAm2_06450</name>
</gene>
<dbReference type="AlphaFoldDB" id="A0AA96V5F8"/>
<dbReference type="Pfam" id="PF00586">
    <property type="entry name" value="AIRS"/>
    <property type="match status" value="1"/>
</dbReference>
<dbReference type="EMBL" id="CP131061">
    <property type="protein sequence ID" value="WNY26864.1"/>
    <property type="molecule type" value="Genomic_DNA"/>
</dbReference>
<evidence type="ECO:0000313" key="4">
    <source>
        <dbReference type="Proteomes" id="UP001304970"/>
    </source>
</evidence>
<dbReference type="InterPro" id="IPR010918">
    <property type="entry name" value="PurM-like_C_dom"/>
</dbReference>
<dbReference type="CDD" id="cd02691">
    <property type="entry name" value="PurM-like2"/>
    <property type="match status" value="1"/>
</dbReference>
<organism evidence="3 4">
    <name type="scientific">Methanolapillus ohkumae</name>
    <dbReference type="NCBI Taxonomy" id="3028298"/>
    <lineage>
        <taxon>Archaea</taxon>
        <taxon>Methanobacteriati</taxon>
        <taxon>Methanobacteriota</taxon>
        <taxon>Stenosarchaea group</taxon>
        <taxon>Methanomicrobia</taxon>
        <taxon>Methanosarcinales</taxon>
        <taxon>Methanosarcinaceae</taxon>
        <taxon>Methanolapillus</taxon>
    </lineage>
</organism>
<proteinExistence type="predicted"/>
<dbReference type="RefSeq" id="WP_338098369.1">
    <property type="nucleotide sequence ID" value="NZ_CP131061.1"/>
</dbReference>
<dbReference type="GO" id="GO:0009030">
    <property type="term" value="F:thiamine-phosphate kinase activity"/>
    <property type="evidence" value="ECO:0007669"/>
    <property type="project" value="InterPro"/>
</dbReference>
<dbReference type="InterPro" id="IPR006283">
    <property type="entry name" value="ThiL-like"/>
</dbReference>
<feature type="domain" description="PurM-like N-terminal" evidence="1">
    <location>
        <begin position="123"/>
        <end position="221"/>
    </location>
</feature>
<dbReference type="GO" id="GO:0004756">
    <property type="term" value="F:selenide, water dikinase activity"/>
    <property type="evidence" value="ECO:0007669"/>
    <property type="project" value="UniProtKB-EC"/>
</dbReference>
<dbReference type="Gene3D" id="3.30.1330.10">
    <property type="entry name" value="PurM-like, N-terminal domain"/>
    <property type="match status" value="1"/>
</dbReference>
<dbReference type="Gene3D" id="3.90.650.10">
    <property type="entry name" value="PurM-like C-terminal domain"/>
    <property type="match status" value="1"/>
</dbReference>
<dbReference type="SUPFAM" id="SSF55326">
    <property type="entry name" value="PurM N-terminal domain-like"/>
    <property type="match status" value="1"/>
</dbReference>
<dbReference type="Pfam" id="PF02769">
    <property type="entry name" value="AIRS_C"/>
    <property type="match status" value="1"/>
</dbReference>
<dbReference type="GO" id="GO:0009228">
    <property type="term" value="P:thiamine biosynthetic process"/>
    <property type="evidence" value="ECO:0007669"/>
    <property type="project" value="InterPro"/>
</dbReference>
<sequence>MDLEGYAKQLILKNKADAESELKKRILEIKDISENDAKKIAAAVLEETNFTLNFKEDILTFQKADVSVGNFGVGSRGIGDFYVHGKIGEVIGKTEAVLDASNLDDSGVVSFPLSSPLSNPLSNPFLVLTVDGMHSRLSAFPFLAGFHVARAALRDIYVMGAKPLAMLSDIHVADDGDVAMIFDHLAGISAVSELTKIPLITGSTLRIGGDMVIGGRMTGCVGAAAVLISGEKNLTARKKAAPGDLILMTKGAGGGTIVTTAIYSGYENAATVIDKTLNTDFLSVCQSLLDRGLNAQIHVMTDVTNGGIRGDAHEISKEAGVRLIFDDAALQKCVDAVVLEMLDSLCIDFRGVSIDSLLVICPPEIVDAVICAANDAGSEMFVVGRVEKADAQKPDDRPGMHASMQPGAFLIKDGQETDFLPLFREAPYTPLKKAIGENTPPDFEEMRQKVDEAAEAAVLKKARVVRKILEKEKKKKRNEF</sequence>
<evidence type="ECO:0000259" key="2">
    <source>
        <dbReference type="Pfam" id="PF02769"/>
    </source>
</evidence>
<keyword evidence="4" id="KW-1185">Reference proteome</keyword>
<keyword evidence="3" id="KW-0808">Transferase</keyword>
<name>A0AA96V5F8_9EURY</name>
<feature type="domain" description="PurM-like C-terminal" evidence="2">
    <location>
        <begin position="242"/>
        <end position="390"/>
    </location>
</feature>
<dbReference type="InterPro" id="IPR016188">
    <property type="entry name" value="PurM-like_N"/>
</dbReference>